<feature type="region of interest" description="Disordered" evidence="1">
    <location>
        <begin position="228"/>
        <end position="299"/>
    </location>
</feature>
<reference evidence="2 3" key="1">
    <citation type="submission" date="2020-04" db="EMBL/GenBank/DDBJ databases">
        <title>MicrobeNet Type strains.</title>
        <authorList>
            <person name="Nicholson A.C."/>
        </authorList>
    </citation>
    <scope>NUCLEOTIDE SEQUENCE [LARGE SCALE GENOMIC DNA]</scope>
    <source>
        <strain evidence="2 3">ATCC 23612</strain>
    </source>
</reference>
<evidence type="ECO:0000256" key="1">
    <source>
        <dbReference type="SAM" id="MobiDB-lite"/>
    </source>
</evidence>
<organism evidence="2 3">
    <name type="scientific">Nocardiopsis alborubida</name>
    <dbReference type="NCBI Taxonomy" id="146802"/>
    <lineage>
        <taxon>Bacteria</taxon>
        <taxon>Bacillati</taxon>
        <taxon>Actinomycetota</taxon>
        <taxon>Actinomycetes</taxon>
        <taxon>Streptosporangiales</taxon>
        <taxon>Nocardiopsidaceae</taxon>
        <taxon>Nocardiopsis</taxon>
    </lineage>
</organism>
<sequence>MSASAPPRALAEALLRARDEELTGALRLTGPPEALVHLSAGRVTAVTTPAAPTPETLLVRSGTVPAGVWADAYEAAAHTDSLARELLSRGAVPAAVLELACATALADGALALCLSPGIRVEAVIADAAPPLLGLERGLDPREVLGEAGRRLAFLSDRWGAPAELARRRPVPAGPVRDSLPSAYRLLLTQANGRRTPRDLAFVLGRGLTGVMADVARLTERGLLEAAAPDGADGLTRRTPERPVRDEGPSALAKRRPGSNAVRPAPRASSVPVPGSVRERLRSLEAGHGAAGAGEGGKAG</sequence>
<feature type="compositionally biased region" description="Gly residues" evidence="1">
    <location>
        <begin position="288"/>
        <end position="299"/>
    </location>
</feature>
<protein>
    <recommendedName>
        <fullName evidence="4">MarR family transcriptional regulator</fullName>
    </recommendedName>
</protein>
<evidence type="ECO:0000313" key="2">
    <source>
        <dbReference type="EMBL" id="NKY98790.1"/>
    </source>
</evidence>
<name>A0A7X6MFW2_9ACTN</name>
<evidence type="ECO:0000313" key="3">
    <source>
        <dbReference type="Proteomes" id="UP000553209"/>
    </source>
</evidence>
<dbReference type="RefSeq" id="WP_061078723.1">
    <property type="nucleotide sequence ID" value="NZ_JAAXPG010000012.1"/>
</dbReference>
<feature type="compositionally biased region" description="Basic and acidic residues" evidence="1">
    <location>
        <begin position="234"/>
        <end position="247"/>
    </location>
</feature>
<evidence type="ECO:0008006" key="4">
    <source>
        <dbReference type="Google" id="ProtNLM"/>
    </source>
</evidence>
<dbReference type="EMBL" id="JAAXPG010000012">
    <property type="protein sequence ID" value="NKY98790.1"/>
    <property type="molecule type" value="Genomic_DNA"/>
</dbReference>
<proteinExistence type="predicted"/>
<accession>A0A7X6MFW2</accession>
<gene>
    <name evidence="2" type="ORF">HGB44_14140</name>
</gene>
<dbReference type="AlphaFoldDB" id="A0A7X6MFW2"/>
<dbReference type="Proteomes" id="UP000553209">
    <property type="component" value="Unassembled WGS sequence"/>
</dbReference>
<comment type="caution">
    <text evidence="2">The sequence shown here is derived from an EMBL/GenBank/DDBJ whole genome shotgun (WGS) entry which is preliminary data.</text>
</comment>
<keyword evidence="3" id="KW-1185">Reference proteome</keyword>